<keyword evidence="2" id="KW-0472">Membrane</keyword>
<keyword evidence="2" id="KW-0812">Transmembrane</keyword>
<proteinExistence type="predicted"/>
<feature type="region of interest" description="Disordered" evidence="1">
    <location>
        <begin position="1"/>
        <end position="95"/>
    </location>
</feature>
<feature type="compositionally biased region" description="Low complexity" evidence="1">
    <location>
        <begin position="1"/>
        <end position="13"/>
    </location>
</feature>
<keyword evidence="4" id="KW-1185">Reference proteome</keyword>
<keyword evidence="2" id="KW-1133">Transmembrane helix</keyword>
<feature type="compositionally biased region" description="Acidic residues" evidence="1">
    <location>
        <begin position="86"/>
        <end position="95"/>
    </location>
</feature>
<dbReference type="EMBL" id="JBHSQJ010000014">
    <property type="protein sequence ID" value="MFC5906586.1"/>
    <property type="molecule type" value="Genomic_DNA"/>
</dbReference>
<feature type="compositionally biased region" description="Acidic residues" evidence="1">
    <location>
        <begin position="55"/>
        <end position="67"/>
    </location>
</feature>
<accession>A0ABW1FVW1</accession>
<evidence type="ECO:0000313" key="4">
    <source>
        <dbReference type="Proteomes" id="UP001596174"/>
    </source>
</evidence>
<gene>
    <name evidence="3" type="ORF">ACFP3V_05050</name>
</gene>
<evidence type="ECO:0000256" key="1">
    <source>
        <dbReference type="SAM" id="MobiDB-lite"/>
    </source>
</evidence>
<feature type="transmembrane region" description="Helical" evidence="2">
    <location>
        <begin position="172"/>
        <end position="194"/>
    </location>
</feature>
<dbReference type="RefSeq" id="WP_380580143.1">
    <property type="nucleotide sequence ID" value="NZ_JBHSQJ010000014.1"/>
</dbReference>
<evidence type="ECO:0000256" key="2">
    <source>
        <dbReference type="SAM" id="Phobius"/>
    </source>
</evidence>
<organism evidence="3 4">
    <name type="scientific">Streptacidiphilus monticola</name>
    <dbReference type="NCBI Taxonomy" id="2161674"/>
    <lineage>
        <taxon>Bacteria</taxon>
        <taxon>Bacillati</taxon>
        <taxon>Actinomycetota</taxon>
        <taxon>Actinomycetes</taxon>
        <taxon>Kitasatosporales</taxon>
        <taxon>Streptomycetaceae</taxon>
        <taxon>Streptacidiphilus</taxon>
    </lineage>
</organism>
<comment type="caution">
    <text evidence="3">The sequence shown here is derived from an EMBL/GenBank/DDBJ whole genome shotgun (WGS) entry which is preliminary data.</text>
</comment>
<feature type="compositionally biased region" description="Basic and acidic residues" evidence="1">
    <location>
        <begin position="43"/>
        <end position="54"/>
    </location>
</feature>
<protein>
    <submittedName>
        <fullName evidence="3">Uncharacterized protein</fullName>
    </submittedName>
</protein>
<feature type="transmembrane region" description="Helical" evidence="2">
    <location>
        <begin position="111"/>
        <end position="133"/>
    </location>
</feature>
<dbReference type="Proteomes" id="UP001596174">
    <property type="component" value="Unassembled WGS sequence"/>
</dbReference>
<name>A0ABW1FVW1_9ACTN</name>
<feature type="transmembrane region" description="Helical" evidence="2">
    <location>
        <begin position="206"/>
        <end position="225"/>
    </location>
</feature>
<evidence type="ECO:0000313" key="3">
    <source>
        <dbReference type="EMBL" id="MFC5906586.1"/>
    </source>
</evidence>
<sequence length="244" mass="25324">MTTTPSTSPSGLPLPRPHQDEEAADQAEAVDTAEVADAEAPADEQRTDEARTAEAEADEAEAADAAEDTPAAWTPRPNAVKSPEEKDPEELTDEELEDLASGVAGGLSKGVLGGAAAITAAALGLASITGTWLSETIYQRQQLIGSITSSGKAGKEIIQAEYLNAWHKVAEFNGLFAVAAVVVGALVLLAGRFLALKETPNWIKAVSWGAIVLGVIGGVIALFMFNDWFLHTITVPASTSSTTG</sequence>
<reference evidence="4" key="1">
    <citation type="journal article" date="2019" name="Int. J. Syst. Evol. Microbiol.">
        <title>The Global Catalogue of Microorganisms (GCM) 10K type strain sequencing project: providing services to taxonomists for standard genome sequencing and annotation.</title>
        <authorList>
            <consortium name="The Broad Institute Genomics Platform"/>
            <consortium name="The Broad Institute Genome Sequencing Center for Infectious Disease"/>
            <person name="Wu L."/>
            <person name="Ma J."/>
        </authorList>
    </citation>
    <scope>NUCLEOTIDE SEQUENCE [LARGE SCALE GENOMIC DNA]</scope>
    <source>
        <strain evidence="4">JCM 4816</strain>
    </source>
</reference>